<dbReference type="KEGG" id="nta:107830428"/>
<keyword evidence="1" id="KW-1133">Transmembrane helix</keyword>
<keyword evidence="2" id="KW-1185">Reference proteome</keyword>
<dbReference type="GeneID" id="107830428"/>
<gene>
    <name evidence="3" type="primary">LOC107830428</name>
</gene>
<reference evidence="2" key="1">
    <citation type="journal article" date="2014" name="Nat. Commun.">
        <title>The tobacco genome sequence and its comparison with those of tomato and potato.</title>
        <authorList>
            <person name="Sierro N."/>
            <person name="Battey J.N."/>
            <person name="Ouadi S."/>
            <person name="Bakaher N."/>
            <person name="Bovet L."/>
            <person name="Willig A."/>
            <person name="Goepfert S."/>
            <person name="Peitsch M.C."/>
            <person name="Ivanov N.V."/>
        </authorList>
    </citation>
    <scope>NUCLEOTIDE SEQUENCE [LARGE SCALE GENOMIC DNA]</scope>
</reference>
<dbReference type="PANTHER" id="PTHR33512:SF11">
    <property type="match status" value="1"/>
</dbReference>
<evidence type="ECO:0000313" key="3">
    <source>
        <dbReference type="RefSeq" id="XP_016513460.1"/>
    </source>
</evidence>
<dbReference type="STRING" id="4097.A0A1S4DJ85"/>
<dbReference type="InterPro" id="IPR010605">
    <property type="entry name" value="DUF1191"/>
</dbReference>
<evidence type="ECO:0000313" key="2">
    <source>
        <dbReference type="Proteomes" id="UP000790787"/>
    </source>
</evidence>
<sequence>MNSTAICIQGINLAKRLTGVPYDAYVPCNLTGIRISALMLTRYNLKWRSYGYYKEFLIPSGVIEEPYARKLVLVYQNLANWSSLYYPLPGYTYLTPVLGILSYDAYDLYAKNVPELDILALEDPITIKFHNVQPAPQGSLPKCVYFYSNNLVEFRHVIDGNICLTRILGHFAIVTEVKIAPSRPPTPDEIAPSPSPTAHHDNNHQKMWTFSLLFIVFCLSGILFVIVKKYRLWETRRSFGDSAAIIEPLLGNIEAPLPLEAQTRPLS</sequence>
<dbReference type="Pfam" id="PF06697">
    <property type="entry name" value="DUF1191"/>
    <property type="match status" value="1"/>
</dbReference>
<evidence type="ECO:0000256" key="1">
    <source>
        <dbReference type="SAM" id="Phobius"/>
    </source>
</evidence>
<proteinExistence type="predicted"/>
<name>A0A1S4DJ85_TOBAC</name>
<keyword evidence="1" id="KW-0812">Transmembrane</keyword>
<dbReference type="Proteomes" id="UP000790787">
    <property type="component" value="Chromosome 2"/>
</dbReference>
<dbReference type="OrthoDB" id="1227281at2759"/>
<protein>
    <submittedName>
        <fullName evidence="3">Uncharacterized protein LOC107830428</fullName>
    </submittedName>
</protein>
<dbReference type="AlphaFoldDB" id="A0A1S4DJ85"/>
<dbReference type="RefSeq" id="XP_016513460.1">
    <property type="nucleotide sequence ID" value="XM_016657974.1"/>
</dbReference>
<accession>A0A1S4DJ85</accession>
<reference evidence="3" key="2">
    <citation type="submission" date="2025-08" db="UniProtKB">
        <authorList>
            <consortium name="RefSeq"/>
        </authorList>
    </citation>
    <scope>IDENTIFICATION</scope>
    <source>
        <tissue evidence="3">Leaf</tissue>
    </source>
</reference>
<organism evidence="2 3">
    <name type="scientific">Nicotiana tabacum</name>
    <name type="common">Common tobacco</name>
    <dbReference type="NCBI Taxonomy" id="4097"/>
    <lineage>
        <taxon>Eukaryota</taxon>
        <taxon>Viridiplantae</taxon>
        <taxon>Streptophyta</taxon>
        <taxon>Embryophyta</taxon>
        <taxon>Tracheophyta</taxon>
        <taxon>Spermatophyta</taxon>
        <taxon>Magnoliopsida</taxon>
        <taxon>eudicotyledons</taxon>
        <taxon>Gunneridae</taxon>
        <taxon>Pentapetalae</taxon>
        <taxon>asterids</taxon>
        <taxon>lamiids</taxon>
        <taxon>Solanales</taxon>
        <taxon>Solanaceae</taxon>
        <taxon>Nicotianoideae</taxon>
        <taxon>Nicotianeae</taxon>
        <taxon>Nicotiana</taxon>
    </lineage>
</organism>
<dbReference type="PANTHER" id="PTHR33512">
    <property type="entry name" value="PROTEIN, PUTATIVE (DUF1191)-RELATED"/>
    <property type="match status" value="1"/>
</dbReference>
<feature type="transmembrane region" description="Helical" evidence="1">
    <location>
        <begin position="207"/>
        <end position="227"/>
    </location>
</feature>
<keyword evidence="1" id="KW-0472">Membrane</keyword>
<dbReference type="PaxDb" id="4097-A0A1S4DJ85"/>